<evidence type="ECO:0000256" key="1">
    <source>
        <dbReference type="SAM" id="MobiDB-lite"/>
    </source>
</evidence>
<dbReference type="Proteomes" id="UP000708208">
    <property type="component" value="Unassembled WGS sequence"/>
</dbReference>
<organism evidence="2 3">
    <name type="scientific">Allacma fusca</name>
    <dbReference type="NCBI Taxonomy" id="39272"/>
    <lineage>
        <taxon>Eukaryota</taxon>
        <taxon>Metazoa</taxon>
        <taxon>Ecdysozoa</taxon>
        <taxon>Arthropoda</taxon>
        <taxon>Hexapoda</taxon>
        <taxon>Collembola</taxon>
        <taxon>Symphypleona</taxon>
        <taxon>Sminthuridae</taxon>
        <taxon>Allacma</taxon>
    </lineage>
</organism>
<feature type="region of interest" description="Disordered" evidence="1">
    <location>
        <begin position="1"/>
        <end position="98"/>
    </location>
</feature>
<gene>
    <name evidence="2" type="ORF">AFUS01_LOCUS9909</name>
</gene>
<evidence type="ECO:0000313" key="3">
    <source>
        <dbReference type="Proteomes" id="UP000708208"/>
    </source>
</evidence>
<dbReference type="AlphaFoldDB" id="A0A8J2K5U1"/>
<name>A0A8J2K5U1_9HEXA</name>
<dbReference type="EMBL" id="CAJVCH010072422">
    <property type="protein sequence ID" value="CAG7720639.1"/>
    <property type="molecule type" value="Genomic_DNA"/>
</dbReference>
<keyword evidence="3" id="KW-1185">Reference proteome</keyword>
<proteinExistence type="predicted"/>
<feature type="non-terminal residue" evidence="2">
    <location>
        <position position="1"/>
    </location>
</feature>
<feature type="compositionally biased region" description="Low complexity" evidence="1">
    <location>
        <begin position="61"/>
        <end position="74"/>
    </location>
</feature>
<protein>
    <submittedName>
        <fullName evidence="2">Uncharacterized protein</fullName>
    </submittedName>
</protein>
<comment type="caution">
    <text evidence="2">The sequence shown here is derived from an EMBL/GenBank/DDBJ whole genome shotgun (WGS) entry which is preliminary data.</text>
</comment>
<sequence>PTTSKRFTDSTTGDPAELTTTPDLTTKSAPEICICPTTSAKETSLEPGTRPTDETDEPEDTTTTGSTSKTSGSPNHPNSATTETPNTKPGGPNGESNLSNNWLLVLLLTLGIYYVDIQ</sequence>
<feature type="compositionally biased region" description="Polar residues" evidence="1">
    <location>
        <begin position="1"/>
        <end position="28"/>
    </location>
</feature>
<reference evidence="2" key="1">
    <citation type="submission" date="2021-06" db="EMBL/GenBank/DDBJ databases">
        <authorList>
            <person name="Hodson N. C."/>
            <person name="Mongue J. A."/>
            <person name="Jaron S. K."/>
        </authorList>
    </citation>
    <scope>NUCLEOTIDE SEQUENCE</scope>
</reference>
<accession>A0A8J2K5U1</accession>
<feature type="compositionally biased region" description="Polar residues" evidence="1">
    <location>
        <begin position="75"/>
        <end position="87"/>
    </location>
</feature>
<evidence type="ECO:0000313" key="2">
    <source>
        <dbReference type="EMBL" id="CAG7720639.1"/>
    </source>
</evidence>